<dbReference type="PROSITE" id="PS51257">
    <property type="entry name" value="PROKAR_LIPOPROTEIN"/>
    <property type="match status" value="1"/>
</dbReference>
<dbReference type="EMBL" id="JBEGDP010000040">
    <property type="protein sequence ID" value="MEQ7849441.1"/>
    <property type="molecule type" value="Genomic_DNA"/>
</dbReference>
<evidence type="ECO:0000313" key="4">
    <source>
        <dbReference type="Proteomes" id="UP001482520"/>
    </source>
</evidence>
<feature type="signal peptide" evidence="2">
    <location>
        <begin position="1"/>
        <end position="33"/>
    </location>
</feature>
<keyword evidence="2" id="KW-0732">Signal</keyword>
<accession>A0ABV1P3U9</accession>
<name>A0ABV1P3U9_9ACTN</name>
<protein>
    <recommendedName>
        <fullName evidence="5">DUF3558 domain-containing protein</fullName>
    </recommendedName>
</protein>
<reference evidence="3 4" key="1">
    <citation type="submission" date="2024-02" db="EMBL/GenBank/DDBJ databases">
        <title>Full genome sequence of Nocardioides kribbensis.</title>
        <authorList>
            <person name="Poletto B.L."/>
            <person name="Silva G."/>
            <person name="Galante D."/>
            <person name="Campos K.R."/>
            <person name="Santos M.B.N."/>
            <person name="Sacchi C.T."/>
        </authorList>
    </citation>
    <scope>NUCLEOTIDE SEQUENCE [LARGE SCALE GENOMIC DNA]</scope>
    <source>
        <strain evidence="3 4">O4R</strain>
    </source>
</reference>
<dbReference type="Proteomes" id="UP001482520">
    <property type="component" value="Unassembled WGS sequence"/>
</dbReference>
<evidence type="ECO:0000313" key="3">
    <source>
        <dbReference type="EMBL" id="MEQ7849441.1"/>
    </source>
</evidence>
<evidence type="ECO:0008006" key="5">
    <source>
        <dbReference type="Google" id="ProtNLM"/>
    </source>
</evidence>
<organism evidence="3 4">
    <name type="scientific">Nocardioides kribbensis</name>
    <dbReference type="NCBI Taxonomy" id="305517"/>
    <lineage>
        <taxon>Bacteria</taxon>
        <taxon>Bacillati</taxon>
        <taxon>Actinomycetota</taxon>
        <taxon>Actinomycetes</taxon>
        <taxon>Propionibacteriales</taxon>
        <taxon>Nocardioidaceae</taxon>
        <taxon>Nocardioides</taxon>
    </lineage>
</organism>
<keyword evidence="4" id="KW-1185">Reference proteome</keyword>
<dbReference type="RefSeq" id="WP_349805697.1">
    <property type="nucleotide sequence ID" value="NZ_JBEGDP010000040.1"/>
</dbReference>
<comment type="caution">
    <text evidence="3">The sequence shown here is derived from an EMBL/GenBank/DDBJ whole genome shotgun (WGS) entry which is preliminary data.</text>
</comment>
<evidence type="ECO:0000256" key="1">
    <source>
        <dbReference type="SAM" id="MobiDB-lite"/>
    </source>
</evidence>
<feature type="compositionally biased region" description="Pro residues" evidence="1">
    <location>
        <begin position="41"/>
        <end position="53"/>
    </location>
</feature>
<gene>
    <name evidence="3" type="ORF">V6R90_19360</name>
</gene>
<feature type="chain" id="PRO_5046396224" description="DUF3558 domain-containing protein" evidence="2">
    <location>
        <begin position="34"/>
        <end position="223"/>
    </location>
</feature>
<proteinExistence type="predicted"/>
<evidence type="ECO:0000256" key="2">
    <source>
        <dbReference type="SAM" id="SignalP"/>
    </source>
</evidence>
<feature type="region of interest" description="Disordered" evidence="1">
    <location>
        <begin position="36"/>
        <end position="56"/>
    </location>
</feature>
<sequence length="223" mass="22623">MTASGRPLPGRTATAARLGATALALVVALTACTGGDDAPAPSEPTPSASPAPPAGLADLDTTTLAVTRGDLCPTVDPAAVEDALGGAPADAESYANGQRVELTGGVRDVAHEWSCTWSGAGREAARAWVFAPPVPKDRARQLVRTLATADGCTRPRQAAEYGAPSLGLVCEAGPVTRVQYAGLFGDAWLSCSLTLPRSTERADLLERGSRWCAAVALAGSATS</sequence>